<keyword evidence="2" id="KW-1185">Reference proteome</keyword>
<protein>
    <recommendedName>
        <fullName evidence="3">YkgJ family cysteine cluster protein</fullName>
    </recommendedName>
</protein>
<proteinExistence type="predicted"/>
<sequence length="244" mass="28087">MIILSNTKLKSLGKNYLGENILFSENDTNKIYDEITAILMSEIYNNQLSVSKGKEILNKIYKLYDKGNEQFENYASCKKGCGDCCCLYVDCTAIEAELIRDYVQANFSDYDKNLFISKIREILSMIPSPDEVKKDDKITSDYLNKKIPCVFLSDEKTCLVYSVRPFNCRKFLSISSPDKCNIGEQVNKINPSINNIGILSINVLSTSVMRYRRLIDENSTDFESLHRAIPLWLQHGFDEIYRLK</sequence>
<gene>
    <name evidence="1" type="ordered locus">CTC_02003</name>
</gene>
<organism evidence="1 2">
    <name type="scientific">Clostridium tetani (strain Massachusetts / E88)</name>
    <dbReference type="NCBI Taxonomy" id="212717"/>
    <lineage>
        <taxon>Bacteria</taxon>
        <taxon>Bacillati</taxon>
        <taxon>Bacillota</taxon>
        <taxon>Clostridia</taxon>
        <taxon>Eubacteriales</taxon>
        <taxon>Clostridiaceae</taxon>
        <taxon>Clostridium</taxon>
    </lineage>
</organism>
<dbReference type="KEGG" id="ctc:CTC_02003"/>
<evidence type="ECO:0000313" key="1">
    <source>
        <dbReference type="EMBL" id="AAO36508.1"/>
    </source>
</evidence>
<evidence type="ECO:0008006" key="3">
    <source>
        <dbReference type="Google" id="ProtNLM"/>
    </source>
</evidence>
<accession>Q892T6</accession>
<reference evidence="1 2" key="1">
    <citation type="journal article" date="2003" name="Proc. Natl. Acad. Sci. U.S.A.">
        <title>The genome sequence of Clostridium tetani, the causative agent of tetanus disease.</title>
        <authorList>
            <person name="Brueggemann H."/>
            <person name="Baumer S."/>
            <person name="Fricke W.F."/>
            <person name="Wiezer A."/>
            <person name="Liesegang H."/>
            <person name="Decker I."/>
            <person name="Herzberg C."/>
            <person name="Martinez-Arias R."/>
            <person name="Merkl R."/>
            <person name="Henne A."/>
            <person name="Gottschalk G."/>
        </authorList>
    </citation>
    <scope>NUCLEOTIDE SEQUENCE [LARGE SCALE GENOMIC DNA]</scope>
    <source>
        <strain evidence="2">Massachusetts / E88</strain>
    </source>
</reference>
<dbReference type="EMBL" id="AE015927">
    <property type="protein sequence ID" value="AAO36508.1"/>
    <property type="molecule type" value="Genomic_DNA"/>
</dbReference>
<evidence type="ECO:0000313" key="2">
    <source>
        <dbReference type="Proteomes" id="UP000001412"/>
    </source>
</evidence>
<dbReference type="Proteomes" id="UP000001412">
    <property type="component" value="Chromosome"/>
</dbReference>
<name>Q892T6_CLOTE</name>
<dbReference type="HOGENOM" id="CLU_1015383_0_0_9"/>
<dbReference type="AlphaFoldDB" id="Q892T6"/>
<dbReference type="STRING" id="212717.CTC_02003"/>